<dbReference type="InterPro" id="IPR002797">
    <property type="entry name" value="Polysacc_synth"/>
</dbReference>
<comment type="caution">
    <text evidence="7">The sequence shown here is derived from an EMBL/GenBank/DDBJ whole genome shotgun (WGS) entry which is preliminary data.</text>
</comment>
<organism evidence="7 8">
    <name type="scientific">Roseateles violae</name>
    <dbReference type="NCBI Taxonomy" id="3058042"/>
    <lineage>
        <taxon>Bacteria</taxon>
        <taxon>Pseudomonadati</taxon>
        <taxon>Pseudomonadota</taxon>
        <taxon>Betaproteobacteria</taxon>
        <taxon>Burkholderiales</taxon>
        <taxon>Sphaerotilaceae</taxon>
        <taxon>Roseateles</taxon>
    </lineage>
</organism>
<keyword evidence="8" id="KW-1185">Reference proteome</keyword>
<evidence type="ECO:0000256" key="3">
    <source>
        <dbReference type="ARBA" id="ARBA00022692"/>
    </source>
</evidence>
<feature type="transmembrane region" description="Helical" evidence="6">
    <location>
        <begin position="154"/>
        <end position="177"/>
    </location>
</feature>
<evidence type="ECO:0000256" key="5">
    <source>
        <dbReference type="ARBA" id="ARBA00023136"/>
    </source>
</evidence>
<evidence type="ECO:0000256" key="1">
    <source>
        <dbReference type="ARBA" id="ARBA00004651"/>
    </source>
</evidence>
<keyword evidence="4 6" id="KW-1133">Transmembrane helix</keyword>
<accession>A0ABT8DSC6</accession>
<gene>
    <name evidence="7" type="ORF">QWJ38_11705</name>
</gene>
<feature type="transmembrane region" description="Helical" evidence="6">
    <location>
        <begin position="262"/>
        <end position="288"/>
    </location>
</feature>
<feature type="transmembrane region" description="Helical" evidence="6">
    <location>
        <begin position="78"/>
        <end position="102"/>
    </location>
</feature>
<feature type="transmembrane region" description="Helical" evidence="6">
    <location>
        <begin position="37"/>
        <end position="57"/>
    </location>
</feature>
<name>A0ABT8DSC6_9BURK</name>
<dbReference type="EMBL" id="JAUHHC010000003">
    <property type="protein sequence ID" value="MDN3920946.1"/>
    <property type="molecule type" value="Genomic_DNA"/>
</dbReference>
<dbReference type="RefSeq" id="WP_290359263.1">
    <property type="nucleotide sequence ID" value="NZ_JAUHHC010000003.1"/>
</dbReference>
<keyword evidence="2" id="KW-1003">Cell membrane</keyword>
<dbReference type="Pfam" id="PF01943">
    <property type="entry name" value="Polysacc_synt"/>
    <property type="match status" value="1"/>
</dbReference>
<feature type="transmembrane region" description="Helical" evidence="6">
    <location>
        <begin position="122"/>
        <end position="142"/>
    </location>
</feature>
<feature type="transmembrane region" description="Helical" evidence="6">
    <location>
        <begin position="461"/>
        <end position="483"/>
    </location>
</feature>
<feature type="transmembrane region" description="Helical" evidence="6">
    <location>
        <begin position="376"/>
        <end position="393"/>
    </location>
</feature>
<evidence type="ECO:0000256" key="6">
    <source>
        <dbReference type="SAM" id="Phobius"/>
    </source>
</evidence>
<feature type="transmembrane region" description="Helical" evidence="6">
    <location>
        <begin position="433"/>
        <end position="455"/>
    </location>
</feature>
<evidence type="ECO:0000256" key="4">
    <source>
        <dbReference type="ARBA" id="ARBA00022989"/>
    </source>
</evidence>
<proteinExistence type="predicted"/>
<feature type="transmembrane region" description="Helical" evidence="6">
    <location>
        <begin position="309"/>
        <end position="333"/>
    </location>
</feature>
<comment type="subcellular location">
    <subcellularLocation>
        <location evidence="1">Cell membrane</location>
        <topology evidence="1">Multi-pass membrane protein</topology>
    </subcellularLocation>
</comment>
<dbReference type="PANTHER" id="PTHR30250:SF26">
    <property type="entry name" value="PSMA PROTEIN"/>
    <property type="match status" value="1"/>
</dbReference>
<evidence type="ECO:0000256" key="2">
    <source>
        <dbReference type="ARBA" id="ARBA00022475"/>
    </source>
</evidence>
<feature type="transmembrane region" description="Helical" evidence="6">
    <location>
        <begin position="345"/>
        <end position="364"/>
    </location>
</feature>
<keyword evidence="3 6" id="KW-0812">Transmembrane</keyword>
<feature type="transmembrane region" description="Helical" evidence="6">
    <location>
        <begin position="183"/>
        <end position="204"/>
    </location>
</feature>
<evidence type="ECO:0000313" key="7">
    <source>
        <dbReference type="EMBL" id="MDN3920946.1"/>
    </source>
</evidence>
<sequence>MSLRHNVATTYASQIYVTLLSLAVMPIYLRYMGSEAYGLVGFFTMLQAWFQILDMGLGPALSRDIARQRAGAIPIQELRVLFSALENIFILIAVLGAVALTLTAPYVASHWIKTHVLSTESVAASVLMMGLTIPLRWIAGLYRSVIAGHERMAWLAGFNAAGATARFPGALLVLELWSKLPTTFFAFQLFVAVLEFVILAAISHRLLPRHSRASWREQLMQVRRLGSFSLMIAATAVIWITVTQVDKLLLSHLLTLSDYGYFSLAIVVAGGVNLLAAPISQALLPTLARLHAKEDHAALIATYRKSSQLTCLITIPCALMLSFFPEQILFAWINDINAAHKAAPIIAGYAIGNAILAISAFPYLLQYARGSLRLHLLGNLLLVMILVPAIIWISPEYGAVGAAGVWLAAITLYFLVWVTLSHAKLEPGLHGPWVYDIARIAGASLLTTALLHSLVTWPQGRLSSVATVLAIWLAATITGALSANDPTARRLILKALALTRHHSR</sequence>
<evidence type="ECO:0000313" key="8">
    <source>
        <dbReference type="Proteomes" id="UP001228044"/>
    </source>
</evidence>
<dbReference type="PANTHER" id="PTHR30250">
    <property type="entry name" value="PST FAMILY PREDICTED COLANIC ACID TRANSPORTER"/>
    <property type="match status" value="1"/>
</dbReference>
<feature type="transmembrane region" description="Helical" evidence="6">
    <location>
        <begin position="225"/>
        <end position="242"/>
    </location>
</feature>
<dbReference type="Proteomes" id="UP001228044">
    <property type="component" value="Unassembled WGS sequence"/>
</dbReference>
<keyword evidence="5 6" id="KW-0472">Membrane</keyword>
<feature type="transmembrane region" description="Helical" evidence="6">
    <location>
        <begin position="399"/>
        <end position="421"/>
    </location>
</feature>
<dbReference type="InterPro" id="IPR050833">
    <property type="entry name" value="Poly_Biosynth_Transport"/>
</dbReference>
<protein>
    <submittedName>
        <fullName evidence="7">Oligosaccharide flippase family protein</fullName>
    </submittedName>
</protein>
<feature type="transmembrane region" description="Helical" evidence="6">
    <location>
        <begin position="12"/>
        <end position="31"/>
    </location>
</feature>
<reference evidence="7 8" key="1">
    <citation type="submission" date="2023-06" db="EMBL/GenBank/DDBJ databases">
        <title>Pelomonas sp. PFR6 16S ribosomal RNA gene Genome sequencing and assembly.</title>
        <authorList>
            <person name="Woo H."/>
        </authorList>
    </citation>
    <scope>NUCLEOTIDE SEQUENCE [LARGE SCALE GENOMIC DNA]</scope>
    <source>
        <strain evidence="7 8">PFR6</strain>
    </source>
</reference>